<keyword evidence="3" id="KW-1185">Reference proteome</keyword>
<proteinExistence type="predicted"/>
<name>A0AAW1UAX3_9CUCU</name>
<evidence type="ECO:0000256" key="1">
    <source>
        <dbReference type="SAM" id="Phobius"/>
    </source>
</evidence>
<protein>
    <submittedName>
        <fullName evidence="2">Uncharacterized protein</fullName>
    </submittedName>
</protein>
<keyword evidence="1" id="KW-0812">Transmembrane</keyword>
<organism evidence="2 3">
    <name type="scientific">Henosepilachna vigintioctopunctata</name>
    <dbReference type="NCBI Taxonomy" id="420089"/>
    <lineage>
        <taxon>Eukaryota</taxon>
        <taxon>Metazoa</taxon>
        <taxon>Ecdysozoa</taxon>
        <taxon>Arthropoda</taxon>
        <taxon>Hexapoda</taxon>
        <taxon>Insecta</taxon>
        <taxon>Pterygota</taxon>
        <taxon>Neoptera</taxon>
        <taxon>Endopterygota</taxon>
        <taxon>Coleoptera</taxon>
        <taxon>Polyphaga</taxon>
        <taxon>Cucujiformia</taxon>
        <taxon>Coccinelloidea</taxon>
        <taxon>Coccinellidae</taxon>
        <taxon>Epilachninae</taxon>
        <taxon>Epilachnini</taxon>
        <taxon>Henosepilachna</taxon>
    </lineage>
</organism>
<dbReference type="EMBL" id="JARQZJ010000044">
    <property type="protein sequence ID" value="KAK9877867.1"/>
    <property type="molecule type" value="Genomic_DNA"/>
</dbReference>
<sequence>MVYLEDSKEGIEDPEIDADELREERRRTGRYVATGTAIILSLLGLNQSLARGSPEYAILFLPALGMFIYVLWRIKNSKEKDQPATPLQDIKIIENVRNPETKKASRKEDGHENNRHVLLRTYSVA</sequence>
<keyword evidence="1" id="KW-1133">Transmembrane helix</keyword>
<evidence type="ECO:0000313" key="3">
    <source>
        <dbReference type="Proteomes" id="UP001431783"/>
    </source>
</evidence>
<dbReference type="AlphaFoldDB" id="A0AAW1UAX3"/>
<dbReference type="Proteomes" id="UP001431783">
    <property type="component" value="Unassembled WGS sequence"/>
</dbReference>
<comment type="caution">
    <text evidence="2">The sequence shown here is derived from an EMBL/GenBank/DDBJ whole genome shotgun (WGS) entry which is preliminary data.</text>
</comment>
<accession>A0AAW1UAX3</accession>
<feature type="transmembrane region" description="Helical" evidence="1">
    <location>
        <begin position="56"/>
        <end position="72"/>
    </location>
</feature>
<evidence type="ECO:0000313" key="2">
    <source>
        <dbReference type="EMBL" id="KAK9877867.1"/>
    </source>
</evidence>
<reference evidence="2 3" key="1">
    <citation type="submission" date="2023-03" db="EMBL/GenBank/DDBJ databases">
        <title>Genome insight into feeding habits of ladybird beetles.</title>
        <authorList>
            <person name="Li H.-S."/>
            <person name="Huang Y.-H."/>
            <person name="Pang H."/>
        </authorList>
    </citation>
    <scope>NUCLEOTIDE SEQUENCE [LARGE SCALE GENOMIC DNA]</scope>
    <source>
        <strain evidence="2">SYSU_2023b</strain>
        <tissue evidence="2">Whole body</tissue>
    </source>
</reference>
<keyword evidence="1" id="KW-0472">Membrane</keyword>
<feature type="transmembrane region" description="Helical" evidence="1">
    <location>
        <begin position="31"/>
        <end position="50"/>
    </location>
</feature>
<gene>
    <name evidence="2" type="ORF">WA026_020095</name>
</gene>